<reference evidence="3 4" key="1">
    <citation type="submission" date="2024-07" db="EMBL/GenBank/DDBJ databases">
        <authorList>
            <person name="Lee S."/>
            <person name="Kang M."/>
        </authorList>
    </citation>
    <scope>NUCLEOTIDE SEQUENCE [LARGE SCALE GENOMIC DNA]</scope>
    <source>
        <strain evidence="3 4">DS6</strain>
    </source>
</reference>
<accession>A0ABV3SYD1</accession>
<sequence length="215" mass="21932">MTSRRRAALIRRALPTTAIALLPLLPALVACGGATPSAESSPSASPSASGAASGSASGSTQWPTINPCDGLDPAPVAQALGWSLKVDKGTSTNARCALLPTKDGGPTYELNYLWFPGGLDAAWNTIQAPPGAVTRPRVKGADATRLVVYRTKKAFYVSGFVQNGSLIQSFNGLALAPYDATRMRRAALVLLGELSAGAPKDQPTPGASASASPSA</sequence>
<feature type="region of interest" description="Disordered" evidence="1">
    <location>
        <begin position="35"/>
        <end position="68"/>
    </location>
</feature>
<feature type="compositionally biased region" description="Low complexity" evidence="1">
    <location>
        <begin position="35"/>
        <end position="59"/>
    </location>
</feature>
<evidence type="ECO:0000256" key="2">
    <source>
        <dbReference type="SAM" id="SignalP"/>
    </source>
</evidence>
<evidence type="ECO:0008006" key="5">
    <source>
        <dbReference type="Google" id="ProtNLM"/>
    </source>
</evidence>
<proteinExistence type="predicted"/>
<gene>
    <name evidence="3" type="ORF">AB3X52_10040</name>
</gene>
<feature type="chain" id="PRO_5046869128" description="DUF3558 domain-containing protein" evidence="2">
    <location>
        <begin position="21"/>
        <end position="215"/>
    </location>
</feature>
<dbReference type="RefSeq" id="WP_367993832.1">
    <property type="nucleotide sequence ID" value="NZ_JBFPJR010000014.1"/>
</dbReference>
<name>A0ABV3SYD1_9ACTN</name>
<evidence type="ECO:0000313" key="4">
    <source>
        <dbReference type="Proteomes" id="UP001556631"/>
    </source>
</evidence>
<protein>
    <recommendedName>
        <fullName evidence="5">DUF3558 domain-containing protein</fullName>
    </recommendedName>
</protein>
<feature type="signal peptide" evidence="2">
    <location>
        <begin position="1"/>
        <end position="20"/>
    </location>
</feature>
<dbReference type="PROSITE" id="PS51257">
    <property type="entry name" value="PROKAR_LIPOPROTEIN"/>
    <property type="match status" value="1"/>
</dbReference>
<dbReference type="EMBL" id="JBFPJR010000014">
    <property type="protein sequence ID" value="MEX0427959.1"/>
    <property type="molecule type" value="Genomic_DNA"/>
</dbReference>
<keyword evidence="2" id="KW-0732">Signal</keyword>
<evidence type="ECO:0000313" key="3">
    <source>
        <dbReference type="EMBL" id="MEX0427959.1"/>
    </source>
</evidence>
<dbReference type="Proteomes" id="UP001556631">
    <property type="component" value="Unassembled WGS sequence"/>
</dbReference>
<keyword evidence="4" id="KW-1185">Reference proteome</keyword>
<evidence type="ECO:0000256" key="1">
    <source>
        <dbReference type="SAM" id="MobiDB-lite"/>
    </source>
</evidence>
<organism evidence="3 4">
    <name type="scientific">Nocardioides eburneus</name>
    <dbReference type="NCBI Taxonomy" id="3231482"/>
    <lineage>
        <taxon>Bacteria</taxon>
        <taxon>Bacillati</taxon>
        <taxon>Actinomycetota</taxon>
        <taxon>Actinomycetes</taxon>
        <taxon>Propionibacteriales</taxon>
        <taxon>Nocardioidaceae</taxon>
        <taxon>Nocardioides</taxon>
    </lineage>
</organism>
<comment type="caution">
    <text evidence="3">The sequence shown here is derived from an EMBL/GenBank/DDBJ whole genome shotgun (WGS) entry which is preliminary data.</text>
</comment>